<reference evidence="2 3" key="1">
    <citation type="journal article" date="2020" name="Biotechnol. Biofuels">
        <title>New insights from the biogas microbiome by comprehensive genome-resolved metagenomics of nearly 1600 species originating from multiple anaerobic digesters.</title>
        <authorList>
            <person name="Campanaro S."/>
            <person name="Treu L."/>
            <person name="Rodriguez-R L.M."/>
            <person name="Kovalovszki A."/>
            <person name="Ziels R.M."/>
            <person name="Maus I."/>
            <person name="Zhu X."/>
            <person name="Kougias P.G."/>
            <person name="Basile A."/>
            <person name="Luo G."/>
            <person name="Schluter A."/>
            <person name="Konstantinidis K.T."/>
            <person name="Angelidaki I."/>
        </authorList>
    </citation>
    <scope>NUCLEOTIDE SEQUENCE [LARGE SCALE GENOMIC DNA]</scope>
    <source>
        <strain evidence="2">AS27yjCOA_65</strain>
    </source>
</reference>
<accession>A0A7X9FSF6</accession>
<dbReference type="Proteomes" id="UP000524246">
    <property type="component" value="Unassembled WGS sequence"/>
</dbReference>
<protein>
    <submittedName>
        <fullName evidence="2">Uncharacterized protein</fullName>
    </submittedName>
</protein>
<gene>
    <name evidence="2" type="ORF">GYA55_09995</name>
</gene>
<dbReference type="AlphaFoldDB" id="A0A7X9FSF6"/>
<proteinExistence type="predicted"/>
<evidence type="ECO:0000313" key="3">
    <source>
        <dbReference type="Proteomes" id="UP000524246"/>
    </source>
</evidence>
<evidence type="ECO:0000313" key="2">
    <source>
        <dbReference type="EMBL" id="NMC63482.1"/>
    </source>
</evidence>
<comment type="caution">
    <text evidence="2">The sequence shown here is derived from an EMBL/GenBank/DDBJ whole genome shotgun (WGS) entry which is preliminary data.</text>
</comment>
<name>A0A7X9FSF6_9DELT</name>
<evidence type="ECO:0000256" key="1">
    <source>
        <dbReference type="SAM" id="MobiDB-lite"/>
    </source>
</evidence>
<feature type="region of interest" description="Disordered" evidence="1">
    <location>
        <begin position="1"/>
        <end position="23"/>
    </location>
</feature>
<dbReference type="EMBL" id="JAAZON010000451">
    <property type="protein sequence ID" value="NMC63482.1"/>
    <property type="molecule type" value="Genomic_DNA"/>
</dbReference>
<organism evidence="2 3">
    <name type="scientific">SAR324 cluster bacterium</name>
    <dbReference type="NCBI Taxonomy" id="2024889"/>
    <lineage>
        <taxon>Bacteria</taxon>
        <taxon>Deltaproteobacteria</taxon>
        <taxon>SAR324 cluster</taxon>
    </lineage>
</organism>
<sequence length="103" mass="11808">MGKKSEKAENAAQSTSPIPEALEKINSKEDLKHFLSMIVEKMDMEQAAPVYILTLMNHIMTQPNIYELLDEDNKEMARAIWLRMKQQGMQLRNPPMLFGEEGA</sequence>